<dbReference type="PANTHER" id="PTHR43265">
    <property type="entry name" value="ESTERASE ESTD"/>
    <property type="match status" value="1"/>
</dbReference>
<dbReference type="InterPro" id="IPR053145">
    <property type="entry name" value="AB_hydrolase_Est10"/>
</dbReference>
<gene>
    <name evidence="5" type="ORF">SAMN05878482_1256</name>
</gene>
<dbReference type="PANTHER" id="PTHR43265:SF1">
    <property type="entry name" value="ESTERASE ESTD"/>
    <property type="match status" value="1"/>
</dbReference>
<dbReference type="PROSITE" id="PS51257">
    <property type="entry name" value="PROKAR_LIPOPROTEIN"/>
    <property type="match status" value="1"/>
</dbReference>
<dbReference type="InterPro" id="IPR029058">
    <property type="entry name" value="AB_hydrolase_fold"/>
</dbReference>
<organism evidence="5 6">
    <name type="scientific">Peribacillus simplex</name>
    <dbReference type="NCBI Taxonomy" id="1478"/>
    <lineage>
        <taxon>Bacteria</taxon>
        <taxon>Bacillati</taxon>
        <taxon>Bacillota</taxon>
        <taxon>Bacilli</taxon>
        <taxon>Bacillales</taxon>
        <taxon>Bacillaceae</taxon>
        <taxon>Peribacillus</taxon>
    </lineage>
</organism>
<evidence type="ECO:0000259" key="3">
    <source>
        <dbReference type="Pfam" id="PF12146"/>
    </source>
</evidence>
<evidence type="ECO:0000256" key="1">
    <source>
        <dbReference type="SAM" id="MobiDB-lite"/>
    </source>
</evidence>
<dbReference type="RefSeq" id="WP_076373291.1">
    <property type="nucleotide sequence ID" value="NZ_FTMX01000025.1"/>
</dbReference>
<protein>
    <submittedName>
        <fullName evidence="5">Uncharacterized protein</fullName>
    </submittedName>
</protein>
<dbReference type="Proteomes" id="UP000185829">
    <property type="component" value="Unassembled WGS sequence"/>
</dbReference>
<evidence type="ECO:0000259" key="4">
    <source>
        <dbReference type="Pfam" id="PF13026"/>
    </source>
</evidence>
<feature type="region of interest" description="Disordered" evidence="1">
    <location>
        <begin position="23"/>
        <end position="49"/>
    </location>
</feature>
<feature type="chain" id="PRO_5040938635" evidence="2">
    <location>
        <begin position="22"/>
        <end position="462"/>
    </location>
</feature>
<dbReference type="Pfam" id="PF13026">
    <property type="entry name" value="DUF3887"/>
    <property type="match status" value="1"/>
</dbReference>
<proteinExistence type="predicted"/>
<evidence type="ECO:0000313" key="5">
    <source>
        <dbReference type="EMBL" id="SIS15281.1"/>
    </source>
</evidence>
<dbReference type="Gene3D" id="3.40.50.1820">
    <property type="entry name" value="alpha/beta hydrolase"/>
    <property type="match status" value="1"/>
</dbReference>
<dbReference type="EMBL" id="FTMX01000025">
    <property type="protein sequence ID" value="SIS15281.1"/>
    <property type="molecule type" value="Genomic_DNA"/>
</dbReference>
<keyword evidence="2" id="KW-0732">Signal</keyword>
<sequence>MTKLFKPIIAGVIVASLSACTSQPDEHSQNQNSSQAKNINSTQGTQSFDEKTLKKRSAAYIEQFQKHEFDRLYENVTDEMASKLPKEKFASKWNDLLTQLGPSLGIESESFKSKDKNGRVSIITVHRKYNLQTTFVYTKDGKVADIQSQLQPLIVKPQQSDKWEESPIKVGYNEKKLNGLLTLPKGIEKPPVAILLQGSGPNNMDSIIGTGLNRPFADIAHGLADRGIATIRYDKRSYTYPDDVTDVEAEYLYDAKEAVQLAKKDKRIDSNRIYLIGHSQGGVMGPKIAQDNPEIKGFVSMAGTLRHLEDAILSQTTMRLEQDTTLTTEQKKAELDKTKVEVQKVKKLSSSDKSGVLLGYPTSYWKSLNAIDQVGIAKNLTIPMFIIQGTTDFHLSTELDYKLWQETLANKNNVSFKLYPGLSHVFMPGGAADKFDGSIYNKPAHVDSQVIEDVSEWINARH</sequence>
<evidence type="ECO:0000313" key="6">
    <source>
        <dbReference type="Proteomes" id="UP000185829"/>
    </source>
</evidence>
<feature type="compositionally biased region" description="Polar residues" evidence="1">
    <location>
        <begin position="23"/>
        <end position="47"/>
    </location>
</feature>
<dbReference type="InterPro" id="IPR024981">
    <property type="entry name" value="DUF3887"/>
</dbReference>
<reference evidence="5 6" key="1">
    <citation type="submission" date="2017-01" db="EMBL/GenBank/DDBJ databases">
        <authorList>
            <person name="Varghese N."/>
            <person name="Submissions S."/>
        </authorList>
    </citation>
    <scope>NUCLEOTIDE SEQUENCE [LARGE SCALE GENOMIC DNA]</scope>
    <source>
        <strain evidence="5 6">RUG2-6</strain>
    </source>
</reference>
<dbReference type="InterPro" id="IPR022742">
    <property type="entry name" value="Hydrolase_4"/>
</dbReference>
<dbReference type="Pfam" id="PF12146">
    <property type="entry name" value="Hydrolase_4"/>
    <property type="match status" value="1"/>
</dbReference>
<name>A0A9X8WNP6_9BACI</name>
<dbReference type="AlphaFoldDB" id="A0A9X8WNP6"/>
<dbReference type="SUPFAM" id="SSF53474">
    <property type="entry name" value="alpha/beta-Hydrolases"/>
    <property type="match status" value="1"/>
</dbReference>
<feature type="signal peptide" evidence="2">
    <location>
        <begin position="1"/>
        <end position="21"/>
    </location>
</feature>
<dbReference type="GO" id="GO:0052689">
    <property type="term" value="F:carboxylic ester hydrolase activity"/>
    <property type="evidence" value="ECO:0007669"/>
    <property type="project" value="TreeGrafter"/>
</dbReference>
<feature type="domain" description="DUF3887" evidence="4">
    <location>
        <begin position="58"/>
        <end position="144"/>
    </location>
</feature>
<dbReference type="Gene3D" id="3.10.450.590">
    <property type="match status" value="1"/>
</dbReference>
<accession>A0A9X8WNP6</accession>
<feature type="domain" description="Serine aminopeptidase S33" evidence="3">
    <location>
        <begin position="216"/>
        <end position="425"/>
    </location>
</feature>
<evidence type="ECO:0000256" key="2">
    <source>
        <dbReference type="SAM" id="SignalP"/>
    </source>
</evidence>
<comment type="caution">
    <text evidence="5">The sequence shown here is derived from an EMBL/GenBank/DDBJ whole genome shotgun (WGS) entry which is preliminary data.</text>
</comment>